<dbReference type="Gene3D" id="3.30.1540.10">
    <property type="entry name" value="formyl-coa transferase, domain 3"/>
    <property type="match status" value="1"/>
</dbReference>
<reference evidence="3 4" key="1">
    <citation type="submission" date="2016-10" db="EMBL/GenBank/DDBJ databases">
        <authorList>
            <person name="de Groot N.N."/>
        </authorList>
    </citation>
    <scope>NUCLEOTIDE SEQUENCE [LARGE SCALE GENOMIC DNA]</scope>
    <source>
        <strain evidence="3 4">DSM 17890</strain>
    </source>
</reference>
<dbReference type="EMBL" id="FNMZ01000001">
    <property type="protein sequence ID" value="SDW08372.1"/>
    <property type="molecule type" value="Genomic_DNA"/>
</dbReference>
<evidence type="ECO:0000313" key="4">
    <source>
        <dbReference type="Proteomes" id="UP000199118"/>
    </source>
</evidence>
<dbReference type="Gene3D" id="3.40.50.10540">
    <property type="entry name" value="Crotonobetainyl-coa:carnitine coa-transferase, domain 1"/>
    <property type="match status" value="1"/>
</dbReference>
<name>A0A1H2QMJ2_9RHOB</name>
<feature type="compositionally biased region" description="Low complexity" evidence="2">
    <location>
        <begin position="413"/>
        <end position="422"/>
    </location>
</feature>
<gene>
    <name evidence="3" type="ORF">SAMN05444336_10197</name>
</gene>
<dbReference type="InterPro" id="IPR003673">
    <property type="entry name" value="CoA-Trfase_fam_III"/>
</dbReference>
<dbReference type="SUPFAM" id="SSF89796">
    <property type="entry name" value="CoA-transferase family III (CaiB/BaiF)"/>
    <property type="match status" value="1"/>
</dbReference>
<keyword evidence="1 3" id="KW-0808">Transferase</keyword>
<evidence type="ECO:0000313" key="3">
    <source>
        <dbReference type="EMBL" id="SDW08372.1"/>
    </source>
</evidence>
<accession>A0A1H2QMJ2</accession>
<evidence type="ECO:0000256" key="2">
    <source>
        <dbReference type="SAM" id="MobiDB-lite"/>
    </source>
</evidence>
<evidence type="ECO:0000256" key="1">
    <source>
        <dbReference type="ARBA" id="ARBA00022679"/>
    </source>
</evidence>
<feature type="region of interest" description="Disordered" evidence="2">
    <location>
        <begin position="387"/>
        <end position="432"/>
    </location>
</feature>
<dbReference type="GO" id="GO:0008410">
    <property type="term" value="F:CoA-transferase activity"/>
    <property type="evidence" value="ECO:0007669"/>
    <property type="project" value="TreeGrafter"/>
</dbReference>
<dbReference type="PANTHER" id="PTHR48207:SF4">
    <property type="entry name" value="BLL6097 PROTEIN"/>
    <property type="match status" value="1"/>
</dbReference>
<dbReference type="STRING" id="356660.SAMN05444336_10197"/>
<protein>
    <submittedName>
        <fullName evidence="3">Formyl-CoA transferase</fullName>
    </submittedName>
</protein>
<dbReference type="Proteomes" id="UP000199118">
    <property type="component" value="Unassembled WGS sequence"/>
</dbReference>
<feature type="compositionally biased region" description="Pro residues" evidence="2">
    <location>
        <begin position="401"/>
        <end position="412"/>
    </location>
</feature>
<keyword evidence="4" id="KW-1185">Reference proteome</keyword>
<dbReference type="InterPro" id="IPR044855">
    <property type="entry name" value="CoA-Trfase_III_dom3_sf"/>
</dbReference>
<dbReference type="RefSeq" id="WP_092680194.1">
    <property type="nucleotide sequence ID" value="NZ_FNMZ01000001.1"/>
</dbReference>
<proteinExistence type="predicted"/>
<dbReference type="OrthoDB" id="9806585at2"/>
<organism evidence="3 4">
    <name type="scientific">Albimonas donghaensis</name>
    <dbReference type="NCBI Taxonomy" id="356660"/>
    <lineage>
        <taxon>Bacteria</taxon>
        <taxon>Pseudomonadati</taxon>
        <taxon>Pseudomonadota</taxon>
        <taxon>Alphaproteobacteria</taxon>
        <taxon>Rhodobacterales</taxon>
        <taxon>Paracoccaceae</taxon>
        <taxon>Albimonas</taxon>
    </lineage>
</organism>
<feature type="compositionally biased region" description="Pro residues" evidence="2">
    <location>
        <begin position="423"/>
        <end position="432"/>
    </location>
</feature>
<dbReference type="Pfam" id="PF02515">
    <property type="entry name" value="CoA_transf_3"/>
    <property type="match status" value="1"/>
</dbReference>
<dbReference type="InterPro" id="IPR050483">
    <property type="entry name" value="CoA-transferase_III_domain"/>
</dbReference>
<sequence>MSPVETPAPFAGPLVGVRVVDLTNVIMGPFATHILADMGADVIKVESAEGDSIRTGRPSRSPGMSGNFLHLNRNKRSVVLDLKSEAGMEAMRRLAASADVFVHALRPRAIRKLGLDYESVRAINPDIVHCGAYGFSAAGPYADKAAYDDIIQAGSGFAAFAAERDGAPSYAPTVICDKLAGQAIAYAVIAALFARERGAGGQAVEVPMFETAIEFMLLEHLGGFGFEPALEKPGYRRLLNAWRRPFATADGHCCILPYSDANWRDFLTEAGHAELVSDPRFATLPDRVAHIEVLYEIIDRTAPTRTNAEWVAFCDAASIPCMPVIALEDLPDDPHVKAVGLFATAEHPTEGAYRSIRPPVTFSGAPWTLRRHAPRHGEHTAEVLAELGLGPAARSETAPDAPAPAPDAPAPTPDASATAPAPATRPVPRPVG</sequence>
<dbReference type="InterPro" id="IPR023606">
    <property type="entry name" value="CoA-Trfase_III_dom_1_sf"/>
</dbReference>
<dbReference type="PANTHER" id="PTHR48207">
    <property type="entry name" value="SUCCINATE--HYDROXYMETHYLGLUTARATE COA-TRANSFERASE"/>
    <property type="match status" value="1"/>
</dbReference>
<dbReference type="AlphaFoldDB" id="A0A1H2QMJ2"/>